<dbReference type="SUPFAM" id="SSF52047">
    <property type="entry name" value="RNI-like"/>
    <property type="match status" value="1"/>
</dbReference>
<evidence type="ECO:0000256" key="6">
    <source>
        <dbReference type="ARBA" id="ARBA00022729"/>
    </source>
</evidence>
<dbReference type="FunFam" id="3.80.10.10:FF:000041">
    <property type="entry name" value="LRR receptor-like serine/threonine-protein kinase ERECTA"/>
    <property type="match status" value="1"/>
</dbReference>
<dbReference type="Pfam" id="PF13855">
    <property type="entry name" value="LRR_8"/>
    <property type="match status" value="1"/>
</dbReference>
<feature type="domain" description="Leucine-rich repeat-containing N-terminal plant-type" evidence="13">
    <location>
        <begin position="67"/>
        <end position="108"/>
    </location>
</feature>
<evidence type="ECO:0000259" key="13">
    <source>
        <dbReference type="Pfam" id="PF08263"/>
    </source>
</evidence>
<keyword evidence="10" id="KW-0675">Receptor</keyword>
<dbReference type="FunFam" id="3.80.10.10:FF:000095">
    <property type="entry name" value="LRR receptor-like serine/threonine-protein kinase GSO1"/>
    <property type="match status" value="1"/>
</dbReference>
<keyword evidence="7" id="KW-0677">Repeat</keyword>
<keyword evidence="8 12" id="KW-1133">Transmembrane helix</keyword>
<dbReference type="GO" id="GO:0005886">
    <property type="term" value="C:plasma membrane"/>
    <property type="evidence" value="ECO:0007669"/>
    <property type="project" value="UniProtKB-SubCell"/>
</dbReference>
<evidence type="ECO:0000256" key="12">
    <source>
        <dbReference type="SAM" id="Phobius"/>
    </source>
</evidence>
<evidence type="ECO:0000256" key="11">
    <source>
        <dbReference type="ARBA" id="ARBA00023180"/>
    </source>
</evidence>
<evidence type="ECO:0000259" key="14">
    <source>
        <dbReference type="Pfam" id="PF23598"/>
    </source>
</evidence>
<evidence type="ECO:0000256" key="4">
    <source>
        <dbReference type="ARBA" id="ARBA00022614"/>
    </source>
</evidence>
<comment type="similarity">
    <text evidence="2">Belongs to the RLP family.</text>
</comment>
<dbReference type="FunFam" id="3.80.10.10:FF:000111">
    <property type="entry name" value="LRR receptor-like serine/threonine-protein kinase ERECTA"/>
    <property type="match status" value="1"/>
</dbReference>
<evidence type="ECO:0000256" key="7">
    <source>
        <dbReference type="ARBA" id="ARBA00022737"/>
    </source>
</evidence>
<dbReference type="InterPro" id="IPR032675">
    <property type="entry name" value="LRR_dom_sf"/>
</dbReference>
<keyword evidence="3" id="KW-1003">Cell membrane</keyword>
<dbReference type="Pfam" id="PF08263">
    <property type="entry name" value="LRRNT_2"/>
    <property type="match status" value="1"/>
</dbReference>
<name>A0A2H5QHA7_CITUN</name>
<keyword evidence="5 12" id="KW-0812">Transmembrane</keyword>
<comment type="subcellular location">
    <subcellularLocation>
        <location evidence="1">Cell membrane</location>
        <topology evidence="1">Single-pass type I membrane protein</topology>
    </subcellularLocation>
</comment>
<dbReference type="InterPro" id="IPR055414">
    <property type="entry name" value="LRR_R13L4/SHOC2-like"/>
</dbReference>
<feature type="domain" description="Disease resistance R13L4/SHOC-2-like LRR" evidence="14">
    <location>
        <begin position="131"/>
        <end position="357"/>
    </location>
</feature>
<dbReference type="AlphaFoldDB" id="A0A2H5QHA7"/>
<keyword evidence="9 12" id="KW-0472">Membrane</keyword>
<organism evidence="15 16">
    <name type="scientific">Citrus unshiu</name>
    <name type="common">Satsuma mandarin</name>
    <name type="synonym">Citrus nobilis var. unshiu</name>
    <dbReference type="NCBI Taxonomy" id="55188"/>
    <lineage>
        <taxon>Eukaryota</taxon>
        <taxon>Viridiplantae</taxon>
        <taxon>Streptophyta</taxon>
        <taxon>Embryophyta</taxon>
        <taxon>Tracheophyta</taxon>
        <taxon>Spermatophyta</taxon>
        <taxon>Magnoliopsida</taxon>
        <taxon>eudicotyledons</taxon>
        <taxon>Gunneridae</taxon>
        <taxon>Pentapetalae</taxon>
        <taxon>rosids</taxon>
        <taxon>malvids</taxon>
        <taxon>Sapindales</taxon>
        <taxon>Rutaceae</taxon>
        <taxon>Aurantioideae</taxon>
        <taxon>Citrus</taxon>
    </lineage>
</organism>
<dbReference type="InterPro" id="IPR003591">
    <property type="entry name" value="Leu-rich_rpt_typical-subtyp"/>
</dbReference>
<proteinExistence type="inferred from homology"/>
<evidence type="ECO:0000256" key="5">
    <source>
        <dbReference type="ARBA" id="ARBA00022692"/>
    </source>
</evidence>
<sequence length="991" mass="110206">MQTIPGSINWNGFQDFRYDNIFSKLMTITMSSKLFLLFQYIAFLSVILFQLEPRVADSNKIVVRCIDEEREALLTFKQSLVDKYGILSSWGREDGKRDCCKWRGVRCSNTTGHVKVLNLRRSDDENARMKVLKGKISPALIKLHDLRHLDLSNNHFGGSPIPKFIGSLNKLRYLNLSSGTPSVPHQLQNISRLHFSNIENSNLFTMGTVEWLSNLSSLRHLDLSCINLTKSSDWFLVVAKLQSLKTLVLRSCALPPINPSFVSHFNLSTSIETLDLSDNHLSSSSVYPWLFNLSRNIKHLNLGYNQLRGSIPEAFQDMVSLTFLKLPSNELEGGIPKFFGNMCSLNILNLSINKLSGQLSELIQNLSSGCTMNSLEGLYLHDNDITGPIPHLGGFSSLKALKLGKNRLNGTINKSLSHSFKLETLALAGNSFTGVISEAFFSNMSKLQKLDLANNSLTLKLSHDWVPPFQLKRLYLASCKMGPHFPKWLQHQNQLLVVDISNNRISDTVPDWFWDLSNDIYSINLSKNHMNGKLPDLSLRFDGTGIGGTCIDISSNHFGGPIPPLPSNSQILNLSKNKFSGSITFLCSIGENTWNIFDLSSNLLSGELPDCWLHFNSLSTLHLANNSFSGKIPKSIGFLQNIQTLSLHNNRLSGELPLSIKNCSRLSVLDLGKNALFGEIPTWMGESLQNLIVLSLNSNKFHGNIPFQLCHLALIQVLDLSLNSISGKIPKCFNNFSALTQERSFDPTIGLGAYVWVPPGIVDHISYLDNVLLIWKGSENEYKSTLGLVKFLDLSSNKLCGAIPEEIMDLLGLIGLNLSRNNLTGPITPKIGQLKSLDFLDLSINQFSGSIPSSLAQLSRLGVLDLSYNNLSGKIPLGTQLQSFNASVYAGNLELCGLPLPNKCPDEESHPCPGRDDNANTTEDEDDQFITLGFYVSLFLGFFVGFWGVCGTLMLNRSSRYGYYNFLTGMKDWLSVTAAVNIAKLQRKFRN</sequence>
<evidence type="ECO:0000313" key="15">
    <source>
        <dbReference type="EMBL" id="GAY63605.1"/>
    </source>
</evidence>
<dbReference type="InterPro" id="IPR013210">
    <property type="entry name" value="LRR_N_plant-typ"/>
</dbReference>
<feature type="transmembrane region" description="Helical" evidence="12">
    <location>
        <begin position="932"/>
        <end position="955"/>
    </location>
</feature>
<dbReference type="InterPro" id="IPR001611">
    <property type="entry name" value="Leu-rich_rpt"/>
</dbReference>
<keyword evidence="4" id="KW-0433">Leucine-rich repeat</keyword>
<dbReference type="FunFam" id="3.80.10.10:FF:001347">
    <property type="entry name" value="LRR receptor-like serine/threonine-protein kinase GSO2"/>
    <property type="match status" value="1"/>
</dbReference>
<dbReference type="Proteomes" id="UP000236630">
    <property type="component" value="Unassembled WGS sequence"/>
</dbReference>
<comment type="caution">
    <text evidence="15">The sequence shown here is derived from an EMBL/GenBank/DDBJ whole genome shotgun (WGS) entry which is preliminary data.</text>
</comment>
<dbReference type="Pfam" id="PF23598">
    <property type="entry name" value="LRR_14"/>
    <property type="match status" value="1"/>
</dbReference>
<dbReference type="InterPro" id="IPR046956">
    <property type="entry name" value="RLP23-like"/>
</dbReference>
<reference evidence="15 16" key="1">
    <citation type="journal article" date="2017" name="Front. Genet.">
        <title>Draft sequencing of the heterozygous diploid genome of Satsuma (Citrus unshiu Marc.) using a hybrid assembly approach.</title>
        <authorList>
            <person name="Shimizu T."/>
            <person name="Tanizawa Y."/>
            <person name="Mochizuki T."/>
            <person name="Nagasaki H."/>
            <person name="Yoshioka T."/>
            <person name="Toyoda A."/>
            <person name="Fujiyama A."/>
            <person name="Kaminuma E."/>
            <person name="Nakamura Y."/>
        </authorList>
    </citation>
    <scope>NUCLEOTIDE SEQUENCE [LARGE SCALE GENOMIC DNA]</scope>
    <source>
        <strain evidence="16">cv. Miyagawa wase</strain>
    </source>
</reference>
<evidence type="ECO:0000256" key="2">
    <source>
        <dbReference type="ARBA" id="ARBA00009592"/>
    </source>
</evidence>
<dbReference type="Gene3D" id="3.80.10.10">
    <property type="entry name" value="Ribonuclease Inhibitor"/>
    <property type="match status" value="3"/>
</dbReference>
<evidence type="ECO:0000256" key="3">
    <source>
        <dbReference type="ARBA" id="ARBA00022475"/>
    </source>
</evidence>
<dbReference type="EMBL" id="BDQV01000360">
    <property type="protein sequence ID" value="GAY63605.1"/>
    <property type="molecule type" value="Genomic_DNA"/>
</dbReference>
<keyword evidence="11" id="KW-0325">Glycoprotein</keyword>
<dbReference type="PANTHER" id="PTHR48063">
    <property type="entry name" value="LRR RECEPTOR-LIKE KINASE"/>
    <property type="match status" value="1"/>
</dbReference>
<gene>
    <name evidence="15" type="ORF">CUMW_226970</name>
</gene>
<keyword evidence="16" id="KW-1185">Reference proteome</keyword>
<keyword evidence="6" id="KW-0732">Signal</keyword>
<evidence type="ECO:0000313" key="16">
    <source>
        <dbReference type="Proteomes" id="UP000236630"/>
    </source>
</evidence>
<dbReference type="PANTHER" id="PTHR48063:SF101">
    <property type="entry name" value="LRR RECEPTOR-LIKE SERINE_THREONINE-PROTEIN KINASE FLS2"/>
    <property type="match status" value="1"/>
</dbReference>
<evidence type="ECO:0000256" key="1">
    <source>
        <dbReference type="ARBA" id="ARBA00004251"/>
    </source>
</evidence>
<evidence type="ECO:0000256" key="9">
    <source>
        <dbReference type="ARBA" id="ARBA00023136"/>
    </source>
</evidence>
<accession>A0A2H5QHA7</accession>
<protein>
    <submittedName>
        <fullName evidence="15">Uncharacterized protein</fullName>
    </submittedName>
</protein>
<dbReference type="SUPFAM" id="SSF52058">
    <property type="entry name" value="L domain-like"/>
    <property type="match status" value="2"/>
</dbReference>
<dbReference type="Pfam" id="PF00560">
    <property type="entry name" value="LRR_1"/>
    <property type="match status" value="7"/>
</dbReference>
<dbReference type="SMART" id="SM00369">
    <property type="entry name" value="LRR_TYP"/>
    <property type="match status" value="9"/>
</dbReference>
<evidence type="ECO:0000256" key="8">
    <source>
        <dbReference type="ARBA" id="ARBA00022989"/>
    </source>
</evidence>
<evidence type="ECO:0000256" key="10">
    <source>
        <dbReference type="ARBA" id="ARBA00023170"/>
    </source>
</evidence>